<accession>A0AAD6QIB2</accession>
<dbReference type="GO" id="GO:0070847">
    <property type="term" value="C:core mediator complex"/>
    <property type="evidence" value="ECO:0007669"/>
    <property type="project" value="TreeGrafter"/>
</dbReference>
<keyword evidence="7" id="KW-1185">Reference proteome</keyword>
<gene>
    <name evidence="6" type="ORF">NC653_019245</name>
</gene>
<evidence type="ECO:0000256" key="5">
    <source>
        <dbReference type="ARBA" id="ARBA00023242"/>
    </source>
</evidence>
<comment type="similarity">
    <text evidence="2">Belongs to the Mediator complex subunit 18 family.</text>
</comment>
<evidence type="ECO:0000313" key="6">
    <source>
        <dbReference type="EMBL" id="KAJ6990944.1"/>
    </source>
</evidence>
<dbReference type="GO" id="GO:0016592">
    <property type="term" value="C:mediator complex"/>
    <property type="evidence" value="ECO:0007669"/>
    <property type="project" value="InterPro"/>
</dbReference>
<name>A0AAD6QIB2_9ROSI</name>
<dbReference type="GO" id="GO:0006369">
    <property type="term" value="P:termination of RNA polymerase II transcription"/>
    <property type="evidence" value="ECO:0007669"/>
    <property type="project" value="TreeGrafter"/>
</dbReference>
<dbReference type="AlphaFoldDB" id="A0AAD6QIB2"/>
<keyword evidence="4" id="KW-0804">Transcription</keyword>
<dbReference type="PANTHER" id="PTHR13321:SF2">
    <property type="entry name" value="MEDIATOR OF RNA POLYMERASE II TRANSCRIPTION SUBUNIT 18"/>
    <property type="match status" value="1"/>
</dbReference>
<evidence type="ECO:0000256" key="1">
    <source>
        <dbReference type="ARBA" id="ARBA00004123"/>
    </source>
</evidence>
<dbReference type="Gene3D" id="2.40.320.10">
    <property type="entry name" value="Hypothetical Protein Pfu-838710-001"/>
    <property type="match status" value="1"/>
</dbReference>
<dbReference type="GO" id="GO:0006357">
    <property type="term" value="P:regulation of transcription by RNA polymerase II"/>
    <property type="evidence" value="ECO:0007669"/>
    <property type="project" value="InterPro"/>
</dbReference>
<comment type="subcellular location">
    <subcellularLocation>
        <location evidence="1">Nucleus</location>
    </subcellularLocation>
</comment>
<proteinExistence type="inferred from homology"/>
<dbReference type="InterPro" id="IPR019095">
    <property type="entry name" value="Mediator_Med18"/>
</dbReference>
<evidence type="ECO:0000256" key="3">
    <source>
        <dbReference type="ARBA" id="ARBA00023015"/>
    </source>
</evidence>
<dbReference type="Proteomes" id="UP001164929">
    <property type="component" value="Chromosome 7"/>
</dbReference>
<keyword evidence="5" id="KW-0539">Nucleus</keyword>
<reference evidence="6" key="1">
    <citation type="journal article" date="2023" name="Mol. Ecol. Resour.">
        <title>Chromosome-level genome assembly of a triploid poplar Populus alba 'Berolinensis'.</title>
        <authorList>
            <person name="Chen S."/>
            <person name="Yu Y."/>
            <person name="Wang X."/>
            <person name="Wang S."/>
            <person name="Zhang T."/>
            <person name="Zhou Y."/>
            <person name="He R."/>
            <person name="Meng N."/>
            <person name="Wang Y."/>
            <person name="Liu W."/>
            <person name="Liu Z."/>
            <person name="Liu J."/>
            <person name="Guo Q."/>
            <person name="Huang H."/>
            <person name="Sederoff R.R."/>
            <person name="Wang G."/>
            <person name="Qu G."/>
            <person name="Chen S."/>
        </authorList>
    </citation>
    <scope>NUCLEOTIDE SEQUENCE</scope>
    <source>
        <strain evidence="6">SC-2020</strain>
    </source>
</reference>
<dbReference type="FunFam" id="2.40.320.10:FF:000004">
    <property type="entry name" value="Mediator of RNA polymerase II transcription subunit 18"/>
    <property type="match status" value="1"/>
</dbReference>
<dbReference type="GO" id="GO:0003712">
    <property type="term" value="F:transcription coregulator activity"/>
    <property type="evidence" value="ECO:0007669"/>
    <property type="project" value="InterPro"/>
</dbReference>
<comment type="caution">
    <text evidence="6">The sequence shown here is derived from an EMBL/GenBank/DDBJ whole genome shotgun (WGS) entry which is preliminary data.</text>
</comment>
<keyword evidence="3" id="KW-0805">Transcription regulation</keyword>
<evidence type="ECO:0000256" key="2">
    <source>
        <dbReference type="ARBA" id="ARBA00009814"/>
    </source>
</evidence>
<dbReference type="Pfam" id="PF17181">
    <property type="entry name" value="EPF"/>
    <property type="match status" value="1"/>
</dbReference>
<evidence type="ECO:0000256" key="4">
    <source>
        <dbReference type="ARBA" id="ARBA00023163"/>
    </source>
</evidence>
<protein>
    <submittedName>
        <fullName evidence="6">Mediator of RNA polymerase II transcription subunit 18</fullName>
    </submittedName>
</protein>
<organism evidence="6 7">
    <name type="scientific">Populus alba x Populus x berolinensis</name>
    <dbReference type="NCBI Taxonomy" id="444605"/>
    <lineage>
        <taxon>Eukaryota</taxon>
        <taxon>Viridiplantae</taxon>
        <taxon>Streptophyta</taxon>
        <taxon>Embryophyta</taxon>
        <taxon>Tracheophyta</taxon>
        <taxon>Spermatophyta</taxon>
        <taxon>Magnoliopsida</taxon>
        <taxon>eudicotyledons</taxon>
        <taxon>Gunneridae</taxon>
        <taxon>Pentapetalae</taxon>
        <taxon>rosids</taxon>
        <taxon>fabids</taxon>
        <taxon>Malpighiales</taxon>
        <taxon>Salicaceae</taxon>
        <taxon>Saliceae</taxon>
        <taxon>Populus</taxon>
    </lineage>
</organism>
<evidence type="ECO:0000313" key="7">
    <source>
        <dbReference type="Proteomes" id="UP001164929"/>
    </source>
</evidence>
<dbReference type="EMBL" id="JAQIZT010000007">
    <property type="protein sequence ID" value="KAJ6990944.1"/>
    <property type="molecule type" value="Genomic_DNA"/>
</dbReference>
<dbReference type="PANTHER" id="PTHR13321">
    <property type="entry name" value="MEDIATOR OF RNA POLYMERASE II TRANSCRIPTION, SUBUNIT 18"/>
    <property type="match status" value="1"/>
</dbReference>
<sequence length="325" mass="35012">MKHEKPYFKTIMGSYHPCFLFSATVLLHFLLSTVFCFAQHDLQTPIASHEGAAFEEKARLGSTPPSCHNKCNGCHPCMAVQVPTLPNPNRPAQPVSTKNSIIDPFFDPYPAGCGPVGLQARHVEALEILLQGLCGVHKEHLRVHELFLKSGPNLGHVTSEVRLLCNLEHPEPWTVKHVGGALRGAGAEQISVLVRNMVESKASKNVLRLFYALGYKLDHELLRVGSAFHFKRGAWITVTVSSINKMLKLHAIDDTVPVTLGIQVVEVTAPATSENYSEVAAAVSSFCEYLAPLLHLSKPGVSTGVVPTAAAAAASLMSDGGGTTL</sequence>